<name>A0A1S1QUZ4_9ACTN</name>
<protein>
    <recommendedName>
        <fullName evidence="4">DUF2889 domain-containing protein</fullName>
    </recommendedName>
</protein>
<dbReference type="OrthoDB" id="7530149at2"/>
<dbReference type="InterPro" id="IPR021312">
    <property type="entry name" value="DUF2889"/>
</dbReference>
<organism evidence="2 3">
    <name type="scientific">Parafrankia colletiae</name>
    <dbReference type="NCBI Taxonomy" id="573497"/>
    <lineage>
        <taxon>Bacteria</taxon>
        <taxon>Bacillati</taxon>
        <taxon>Actinomycetota</taxon>
        <taxon>Actinomycetes</taxon>
        <taxon>Frankiales</taxon>
        <taxon>Frankiaceae</taxon>
        <taxon>Parafrankia</taxon>
    </lineage>
</organism>
<reference evidence="3" key="1">
    <citation type="submission" date="2016-07" db="EMBL/GenBank/DDBJ databases">
        <title>Sequence Frankia sp. strain CcI1.17.</title>
        <authorList>
            <person name="Ghodhbane-Gtari F."/>
            <person name="Swanson E."/>
            <person name="Gueddou A."/>
            <person name="Morris K."/>
            <person name="Hezbri K."/>
            <person name="Ktari A."/>
            <person name="Nouioui I."/>
            <person name="Abebe-Akele F."/>
            <person name="Simpson S."/>
            <person name="Thomas K."/>
            <person name="Gtari M."/>
            <person name="Tisa L.S."/>
            <person name="Hurst S."/>
        </authorList>
    </citation>
    <scope>NUCLEOTIDE SEQUENCE [LARGE SCALE GENOMIC DNA]</scope>
    <source>
        <strain evidence="3">Cc1.17</strain>
    </source>
</reference>
<feature type="region of interest" description="Disordered" evidence="1">
    <location>
        <begin position="1"/>
        <end position="50"/>
    </location>
</feature>
<evidence type="ECO:0008006" key="4">
    <source>
        <dbReference type="Google" id="ProtNLM"/>
    </source>
</evidence>
<evidence type="ECO:0000313" key="3">
    <source>
        <dbReference type="Proteomes" id="UP000179627"/>
    </source>
</evidence>
<evidence type="ECO:0000256" key="1">
    <source>
        <dbReference type="SAM" id="MobiDB-lite"/>
    </source>
</evidence>
<dbReference type="AlphaFoldDB" id="A0A1S1QUZ4"/>
<gene>
    <name evidence="2" type="ORF">CC117_18670</name>
</gene>
<keyword evidence="3" id="KW-1185">Reference proteome</keyword>
<dbReference type="EMBL" id="MBLM01000118">
    <property type="protein sequence ID" value="OHV36234.1"/>
    <property type="molecule type" value="Genomic_DNA"/>
</dbReference>
<dbReference type="Pfam" id="PF11136">
    <property type="entry name" value="DUF2889"/>
    <property type="match status" value="1"/>
</dbReference>
<feature type="region of interest" description="Disordered" evidence="1">
    <location>
        <begin position="304"/>
        <end position="323"/>
    </location>
</feature>
<dbReference type="Proteomes" id="UP000179627">
    <property type="component" value="Unassembled WGS sequence"/>
</dbReference>
<proteinExistence type="predicted"/>
<comment type="caution">
    <text evidence="2">The sequence shown here is derived from an EMBL/GenBank/DDBJ whole genome shotgun (WGS) entry which is preliminary data.</text>
</comment>
<evidence type="ECO:0000313" key="2">
    <source>
        <dbReference type="EMBL" id="OHV36234.1"/>
    </source>
</evidence>
<sequence>MAHGQTAPTTVQSSLTRLTPGRAAPRVPHIARPRQSEDGARRAGPPPAASAAATATATFLGEIPLWPGMTGSAQGTPARRPGSIRRTTSVMMERPQGLTGPLHLISTGRDLLTTTAGEAVVVGEARLRVVLDYMAAPGGVLEIESEPPVPALADLVGASTRSGFRTAARRALTAPAGDLGGGAATPATDRSLLGQLLDDVPVAVLVSGAALGRNGIFREGASVNAGAEAGGNPMIDVCAGWQQGGLLAQLSAERRANPGTPVRAVSVPAGDLALGDDPLGWHPLPPMPPNAMRRLRRIDVVPVSPGPAGGGPTDGEAPRGEATDGAAAGAVSAVEVEALFRDSYLEAPGREVLVHEYGVEAEVDSAGLISRARARAGALPGRECPQALGSADRLVGLPAAELRRTVGRAFVGTSTCTHLNDTFRTLGDLPDLITFLGGTAER</sequence>
<feature type="compositionally biased region" description="Polar residues" evidence="1">
    <location>
        <begin position="1"/>
        <end position="17"/>
    </location>
</feature>
<accession>A0A1S1QUZ4</accession>